<evidence type="ECO:0000259" key="6">
    <source>
        <dbReference type="PROSITE" id="PS51471"/>
    </source>
</evidence>
<dbReference type="InterPro" id="IPR050295">
    <property type="entry name" value="Plant_2OG-oxidoreductases"/>
</dbReference>
<dbReference type="PANTHER" id="PTHR47991">
    <property type="entry name" value="OXOGLUTARATE/IRON-DEPENDENT DIOXYGENASE"/>
    <property type="match status" value="1"/>
</dbReference>
<name>A0AAQ3X9J0_PASNO</name>
<sequence length="354" mass="38444">MESTVPTVDFSKLQGTLAERSAAVQDIGRICQNKGFFQLINHGINTGILRDALAAAAAFFDLPMEDMAGLVSDDITQPVRYSTFTELDGGEIKIRRHILKQYSYPLEEWIGKWPEKPWQYRSVPVSSSVRSSSSPATHHSIVERMAKYAAEVRRVVAEIVEAIAESLGLRRDYLRAQMEQGFEMMALNFYPPPPPSRDESFGGGGGTVVCCGEHTDYTLVTVLLASGHGLEELDREAAGSWRPVPHCAGGSLTVHVGNYLEVLSNGRYRAALHRVVMERGRGGGGGGGARVSIASLPSLAMDARVEVAEELVDARHPAAYRGSTLAEFIEFLSAGGNGGDFMENLKISGTEDQQ</sequence>
<dbReference type="InterPro" id="IPR044861">
    <property type="entry name" value="IPNS-like_FE2OG_OXY"/>
</dbReference>
<dbReference type="Pfam" id="PF03171">
    <property type="entry name" value="2OG-FeII_Oxy"/>
    <property type="match status" value="1"/>
</dbReference>
<reference evidence="7 8" key="1">
    <citation type="submission" date="2024-02" db="EMBL/GenBank/DDBJ databases">
        <title>High-quality chromosome-scale genome assembly of Pensacola bahiagrass (Paspalum notatum Flugge var. saurae).</title>
        <authorList>
            <person name="Vega J.M."/>
            <person name="Podio M."/>
            <person name="Orjuela J."/>
            <person name="Siena L.A."/>
            <person name="Pessino S.C."/>
            <person name="Combes M.C."/>
            <person name="Mariac C."/>
            <person name="Albertini E."/>
            <person name="Pupilli F."/>
            <person name="Ortiz J.P.A."/>
            <person name="Leblanc O."/>
        </authorList>
    </citation>
    <scope>NUCLEOTIDE SEQUENCE [LARGE SCALE GENOMIC DNA]</scope>
    <source>
        <strain evidence="7">R1</strain>
        <tissue evidence="7">Leaf</tissue>
    </source>
</reference>
<dbReference type="AlphaFoldDB" id="A0AAQ3X9J0"/>
<dbReference type="InterPro" id="IPR026992">
    <property type="entry name" value="DIOX_N"/>
</dbReference>
<dbReference type="Pfam" id="PF14226">
    <property type="entry name" value="DIOX_N"/>
    <property type="match status" value="1"/>
</dbReference>
<dbReference type="PRINTS" id="PR00682">
    <property type="entry name" value="IPNSYNTHASE"/>
</dbReference>
<evidence type="ECO:0000256" key="4">
    <source>
        <dbReference type="ARBA" id="ARBA00023004"/>
    </source>
</evidence>
<organism evidence="7 8">
    <name type="scientific">Paspalum notatum var. saurae</name>
    <dbReference type="NCBI Taxonomy" id="547442"/>
    <lineage>
        <taxon>Eukaryota</taxon>
        <taxon>Viridiplantae</taxon>
        <taxon>Streptophyta</taxon>
        <taxon>Embryophyta</taxon>
        <taxon>Tracheophyta</taxon>
        <taxon>Spermatophyta</taxon>
        <taxon>Magnoliopsida</taxon>
        <taxon>Liliopsida</taxon>
        <taxon>Poales</taxon>
        <taxon>Poaceae</taxon>
        <taxon>PACMAD clade</taxon>
        <taxon>Panicoideae</taxon>
        <taxon>Andropogonodae</taxon>
        <taxon>Paspaleae</taxon>
        <taxon>Paspalinae</taxon>
        <taxon>Paspalum</taxon>
    </lineage>
</organism>
<evidence type="ECO:0000256" key="1">
    <source>
        <dbReference type="ARBA" id="ARBA00008056"/>
    </source>
</evidence>
<dbReference type="GO" id="GO:0046872">
    <property type="term" value="F:metal ion binding"/>
    <property type="evidence" value="ECO:0007669"/>
    <property type="project" value="UniProtKB-KW"/>
</dbReference>
<proteinExistence type="inferred from homology"/>
<gene>
    <name evidence="7" type="ORF">U9M48_034987</name>
</gene>
<evidence type="ECO:0000313" key="7">
    <source>
        <dbReference type="EMBL" id="WVZ88467.1"/>
    </source>
</evidence>
<dbReference type="PROSITE" id="PS51471">
    <property type="entry name" value="FE2OG_OXY"/>
    <property type="match status" value="1"/>
</dbReference>
<evidence type="ECO:0000256" key="3">
    <source>
        <dbReference type="ARBA" id="ARBA00023002"/>
    </source>
</evidence>
<dbReference type="GO" id="GO:0016491">
    <property type="term" value="F:oxidoreductase activity"/>
    <property type="evidence" value="ECO:0007669"/>
    <property type="project" value="UniProtKB-KW"/>
</dbReference>
<protein>
    <recommendedName>
        <fullName evidence="6">Fe2OG dioxygenase domain-containing protein</fullName>
    </recommendedName>
</protein>
<dbReference type="EMBL" id="CP144752">
    <property type="protein sequence ID" value="WVZ88467.1"/>
    <property type="molecule type" value="Genomic_DNA"/>
</dbReference>
<dbReference type="Gene3D" id="2.60.120.330">
    <property type="entry name" value="B-lactam Antibiotic, Isopenicillin N Synthase, Chain"/>
    <property type="match status" value="1"/>
</dbReference>
<dbReference type="InterPro" id="IPR027443">
    <property type="entry name" value="IPNS-like_sf"/>
</dbReference>
<dbReference type="InterPro" id="IPR005123">
    <property type="entry name" value="Oxoglu/Fe-dep_dioxygenase_dom"/>
</dbReference>
<evidence type="ECO:0000256" key="5">
    <source>
        <dbReference type="RuleBase" id="RU003682"/>
    </source>
</evidence>
<dbReference type="Proteomes" id="UP001341281">
    <property type="component" value="Chromosome 08"/>
</dbReference>
<keyword evidence="2 5" id="KW-0479">Metal-binding</keyword>
<keyword evidence="3 5" id="KW-0560">Oxidoreductase</keyword>
<evidence type="ECO:0000313" key="8">
    <source>
        <dbReference type="Proteomes" id="UP001341281"/>
    </source>
</evidence>
<keyword evidence="8" id="KW-1185">Reference proteome</keyword>
<comment type="similarity">
    <text evidence="1 5">Belongs to the iron/ascorbate-dependent oxidoreductase family.</text>
</comment>
<evidence type="ECO:0000256" key="2">
    <source>
        <dbReference type="ARBA" id="ARBA00022723"/>
    </source>
</evidence>
<dbReference type="SUPFAM" id="SSF51197">
    <property type="entry name" value="Clavaminate synthase-like"/>
    <property type="match status" value="1"/>
</dbReference>
<feature type="domain" description="Fe2OG dioxygenase" evidence="6">
    <location>
        <begin position="181"/>
        <end position="299"/>
    </location>
</feature>
<keyword evidence="4 5" id="KW-0408">Iron</keyword>
<accession>A0AAQ3X9J0</accession>